<reference evidence="1 2" key="1">
    <citation type="submission" date="2020-06" db="EMBL/GenBank/DDBJ databases">
        <title>The genome sequence of Candidatus Regiella insecticola strain Tut.</title>
        <authorList>
            <person name="Nikoh N."/>
            <person name="Tsuchida T."/>
            <person name="Koga R."/>
            <person name="Oshima K."/>
            <person name="Hattori M."/>
            <person name="Fukatsu T."/>
        </authorList>
    </citation>
    <scope>NUCLEOTIDE SEQUENCE [LARGE SCALE GENOMIC DNA]</scope>
    <source>
        <strain evidence="1 2">Tut</strain>
    </source>
</reference>
<evidence type="ECO:0000313" key="1">
    <source>
        <dbReference type="EMBL" id="GFN45958.1"/>
    </source>
</evidence>
<organism evidence="1 2">
    <name type="scientific">Candidatus Regiella insecticola</name>
    <dbReference type="NCBI Taxonomy" id="138073"/>
    <lineage>
        <taxon>Bacteria</taxon>
        <taxon>Pseudomonadati</taxon>
        <taxon>Pseudomonadota</taxon>
        <taxon>Gammaproteobacteria</taxon>
        <taxon>Enterobacterales</taxon>
        <taxon>Enterobacteriaceae</taxon>
        <taxon>aphid secondary symbionts</taxon>
        <taxon>Candidatus Regiella</taxon>
    </lineage>
</organism>
<dbReference type="EMBL" id="BLXO01000002">
    <property type="protein sequence ID" value="GFN45958.1"/>
    <property type="molecule type" value="Genomic_DNA"/>
</dbReference>
<accession>A0A6L2ZP35</accession>
<protein>
    <submittedName>
        <fullName evidence="1">Uncharacterized protein</fullName>
    </submittedName>
</protein>
<dbReference type="AlphaFoldDB" id="A0A6L2ZP35"/>
<sequence length="78" mass="8464">MSILCFLPPYFESIYILLALLLTQRAIVNTIRLTNNLCPGNCDKIASGNIPEKIANAALVNDKTIAMPLLELCSKGSV</sequence>
<gene>
    <name evidence="1" type="ORF">RINTU1_13510</name>
</gene>
<evidence type="ECO:0000313" key="2">
    <source>
        <dbReference type="Proteomes" id="UP000504714"/>
    </source>
</evidence>
<name>A0A6L2ZP35_9ENTR</name>
<comment type="caution">
    <text evidence="1">The sequence shown here is derived from an EMBL/GenBank/DDBJ whole genome shotgun (WGS) entry which is preliminary data.</text>
</comment>
<dbReference type="Proteomes" id="UP000504714">
    <property type="component" value="Unassembled WGS sequence"/>
</dbReference>
<proteinExistence type="predicted"/>